<keyword evidence="6" id="KW-1185">Reference proteome</keyword>
<dbReference type="KEGG" id="acip:CBP36_20960"/>
<dbReference type="Gene3D" id="1.10.530.10">
    <property type="match status" value="1"/>
</dbReference>
<dbReference type="InterPro" id="IPR023346">
    <property type="entry name" value="Lysozyme-like_dom_sf"/>
</dbReference>
<gene>
    <name evidence="4" type="ORF">CBP36_20960</name>
    <name evidence="5" type="ORF">CBP36_21480</name>
</gene>
<evidence type="ECO:0000313" key="4">
    <source>
        <dbReference type="EMBL" id="ART61440.1"/>
    </source>
</evidence>
<evidence type="ECO:0000256" key="2">
    <source>
        <dbReference type="SAM" id="SignalP"/>
    </source>
</evidence>
<dbReference type="CDD" id="cd16892">
    <property type="entry name" value="LT_VirB1-like"/>
    <property type="match status" value="1"/>
</dbReference>
<evidence type="ECO:0000259" key="3">
    <source>
        <dbReference type="Pfam" id="PF01464"/>
    </source>
</evidence>
<dbReference type="KEGG" id="acip:CBP36_21480"/>
<geneLocation type="plasmid" evidence="5 6">
    <name>pACP4.3</name>
</geneLocation>
<protein>
    <recommendedName>
        <fullName evidence="3">Transglycosylase SLT domain-containing protein</fullName>
    </recommendedName>
</protein>
<proteinExistence type="predicted"/>
<feature type="domain" description="Transglycosylase SLT" evidence="3">
    <location>
        <begin position="54"/>
        <end position="186"/>
    </location>
</feature>
<dbReference type="Pfam" id="PF01464">
    <property type="entry name" value="SLT"/>
    <property type="match status" value="1"/>
</dbReference>
<keyword evidence="2" id="KW-0732">Signal</keyword>
<feature type="signal peptide" evidence="2">
    <location>
        <begin position="1"/>
        <end position="37"/>
    </location>
</feature>
<evidence type="ECO:0000256" key="1">
    <source>
        <dbReference type="SAM" id="MobiDB-lite"/>
    </source>
</evidence>
<accession>A0A240UJ86</accession>
<reference evidence="5" key="1">
    <citation type="submission" date="2017-05" db="EMBL/GenBank/DDBJ databases">
        <title>Polyphasic characterization of four soil-derived phenanthrene-degrading Acidovorax strains and proposal of Acidovorax phenanthrenivorans sp. nov.</title>
        <authorList>
            <person name="Singleton D.R."/>
            <person name="Lee J."/>
            <person name="Dickey A.N."/>
            <person name="Stroud A."/>
            <person name="Scholl E.H."/>
            <person name="Wright F.A."/>
            <person name="Aitken M.D."/>
        </authorList>
    </citation>
    <scope>NUCLEOTIDE SEQUENCE [LARGE SCALE GENOMIC DNA]</scope>
    <source>
        <strain evidence="5">P4</strain>
        <plasmid evidence="5">pACP4.3</plasmid>
    </source>
</reference>
<dbReference type="EMBL" id="CP021369">
    <property type="protein sequence ID" value="ART61440.1"/>
    <property type="molecule type" value="Genomic_DNA"/>
</dbReference>
<feature type="region of interest" description="Disordered" evidence="1">
    <location>
        <begin position="214"/>
        <end position="244"/>
    </location>
</feature>
<organism evidence="5 6">
    <name type="scientific">Acidovorax carolinensis</name>
    <dbReference type="NCBI Taxonomy" id="553814"/>
    <lineage>
        <taxon>Bacteria</taxon>
        <taxon>Pseudomonadati</taxon>
        <taxon>Pseudomonadota</taxon>
        <taxon>Betaproteobacteria</taxon>
        <taxon>Burkholderiales</taxon>
        <taxon>Comamonadaceae</taxon>
        <taxon>Acidovorax</taxon>
    </lineage>
</organism>
<name>A0A240UJ86_9BURK</name>
<sequence>MRFLTQLKSYQIRMARRQLALCLIGACAMWSQGQAHAQDAIAGVAPELAELLARCAPSVHPETMAAVVSAESRGHQYAIADAGPVKLPWSQRKALVRSHYPSTMEEAIRTAETLIANGHTVSLGVAQVNDRNLSRLGVSIKDMFDPCTNVAAGGKILTDAYTRAVKKFGNGPAALNAALSAYNSGDWVRGAKDGYVDLVYKQLGKPLALRQERTVPKLSSTRTPSRTTPAPVRVTATPGPPSQRGFTMKASNFSVAEMH</sequence>
<dbReference type="Proteomes" id="UP000194440">
    <property type="component" value="Plasmid pACP4.3"/>
</dbReference>
<evidence type="ECO:0000313" key="6">
    <source>
        <dbReference type="Proteomes" id="UP000194440"/>
    </source>
</evidence>
<dbReference type="InterPro" id="IPR008258">
    <property type="entry name" value="Transglycosylase_SLT_dom_1"/>
</dbReference>
<dbReference type="AlphaFoldDB" id="A0A240UJ86"/>
<feature type="chain" id="PRO_5011404914" description="Transglycosylase SLT domain-containing protein" evidence="2">
    <location>
        <begin position="38"/>
        <end position="259"/>
    </location>
</feature>
<dbReference type="EMBL" id="CP021369">
    <property type="protein sequence ID" value="ART61538.1"/>
    <property type="molecule type" value="Genomic_DNA"/>
</dbReference>
<feature type="compositionally biased region" description="Low complexity" evidence="1">
    <location>
        <begin position="219"/>
        <end position="237"/>
    </location>
</feature>
<keyword evidence="5" id="KW-0614">Plasmid</keyword>
<dbReference type="SUPFAM" id="SSF53955">
    <property type="entry name" value="Lysozyme-like"/>
    <property type="match status" value="1"/>
</dbReference>
<evidence type="ECO:0000313" key="5">
    <source>
        <dbReference type="EMBL" id="ART61538.1"/>
    </source>
</evidence>